<proteinExistence type="predicted"/>
<gene>
    <name evidence="2" type="ORF">SAMN05444001_11125</name>
</gene>
<dbReference type="Proteomes" id="UP000236725">
    <property type="component" value="Unassembled WGS sequence"/>
</dbReference>
<accession>A0A8G2F4M3</accession>
<comment type="caution">
    <text evidence="2">The sequence shown here is derived from an EMBL/GenBank/DDBJ whole genome shotgun (WGS) entry which is preliminary data.</text>
</comment>
<evidence type="ECO:0000313" key="3">
    <source>
        <dbReference type="Proteomes" id="UP000236725"/>
    </source>
</evidence>
<protein>
    <submittedName>
        <fullName evidence="2">LruC domain-containing protein</fullName>
    </submittedName>
</protein>
<dbReference type="InterPro" id="IPR031025">
    <property type="entry name" value="LruC_dom"/>
</dbReference>
<name>A0A8G2F4M3_9BACT</name>
<keyword evidence="3" id="KW-1185">Reference proteome</keyword>
<evidence type="ECO:0000313" key="2">
    <source>
        <dbReference type="EMBL" id="SEF98298.1"/>
    </source>
</evidence>
<dbReference type="RefSeq" id="WP_103983612.1">
    <property type="nucleotide sequence ID" value="NZ_FNVS01000011.1"/>
</dbReference>
<organism evidence="2 3">
    <name type="scientific">Parabacteroides chinchillae</name>
    <dbReference type="NCBI Taxonomy" id="871327"/>
    <lineage>
        <taxon>Bacteria</taxon>
        <taxon>Pseudomonadati</taxon>
        <taxon>Bacteroidota</taxon>
        <taxon>Bacteroidia</taxon>
        <taxon>Bacteroidales</taxon>
        <taxon>Tannerellaceae</taxon>
        <taxon>Parabacteroides</taxon>
    </lineage>
</organism>
<dbReference type="Pfam" id="PF16130">
    <property type="entry name" value="DUF4842"/>
    <property type="match status" value="1"/>
</dbReference>
<feature type="domain" description="DUF4842" evidence="1">
    <location>
        <begin position="513"/>
        <end position="708"/>
    </location>
</feature>
<dbReference type="InterPro" id="IPR032295">
    <property type="entry name" value="DUF4842"/>
</dbReference>
<reference evidence="2 3" key="1">
    <citation type="submission" date="2016-10" db="EMBL/GenBank/DDBJ databases">
        <authorList>
            <person name="Varghese N."/>
            <person name="Submissions S."/>
        </authorList>
    </citation>
    <scope>NUCLEOTIDE SEQUENCE [LARGE SCALE GENOMIC DNA]</scope>
    <source>
        <strain evidence="2 3">DSM 29073</strain>
    </source>
</reference>
<dbReference type="NCBIfam" id="TIGR04456">
    <property type="entry name" value="LruC_dom"/>
    <property type="match status" value="1"/>
</dbReference>
<dbReference type="PROSITE" id="PS51257">
    <property type="entry name" value="PROKAR_LIPOPROTEIN"/>
    <property type="match status" value="1"/>
</dbReference>
<dbReference type="AlphaFoldDB" id="A0A8G2F4M3"/>
<evidence type="ECO:0000259" key="1">
    <source>
        <dbReference type="Pfam" id="PF16130"/>
    </source>
</evidence>
<dbReference type="EMBL" id="FNVS01000011">
    <property type="protein sequence ID" value="SEF98298.1"/>
    <property type="molecule type" value="Genomic_DNA"/>
</dbReference>
<sequence>MKSLIAFIGSIILLLFSSCEQKGVYVEKEEPKPPLTEENDFTFQTKKDKTVEVIAINGKGNYAAGVPFYFYMETPYTDEGDLKDISPIFYGITGENGILTANITVPDAVKILYIRTDIAGFGGMQTYQVPEEGTGTVTFRGPSPSFISGTRSSNLKAEEEFPSIAIFPETVNNVYTFYEGATDSYNGLPAYTTQNPKPAENTSLDTNGSPLVNYKGIVSFVDDMVSVNKKADELFPELNVSFKEENKYLLEEKNNTDLVVTSANGAEIWATYIGDGGFSLKNENVSYNTLCYFHYPAGTIPDASTIRKNILFPNTDPECTPSGIRVQLLYWDGNKYTKVFPKGTKIGWCMIQNGYGKESNMAQHPNRFSEWRMKILESYRYSLAPMNKEIRAIKGFPSEPSYNQFVGRFVEELNGTIYGAENRVTMSKENGKISDDDFNDILFFTTSNPVVKPNTDINDNFEDTNNKDVISELCGTLAFEDMHPSIGDYDHNDVVIDYKYNLIKSKETAQLNAIQLDFLVRGAGGMRTSGFGIELPQINKSDIANISENVIYESDCSKPVFIIYNNIREVFGGTSGIINTYPGTPHIPSSPKTVRIDLKTLSAEESNSITVLAFNPFIFVDNRGNETHLIDYKPTTKNTKKFGTMDDKSDGVSTFYRSNNGFAWALDITKANSSAESWYYPKEGTNITEAYPGYTNWASGNHTNTSWFDRTNGIEENLYIPPKNTEE</sequence>